<dbReference type="PROSITE" id="PS50005">
    <property type="entry name" value="TPR"/>
    <property type="match status" value="4"/>
</dbReference>
<name>A0AAV1IB07_9CHLO</name>
<feature type="repeat" description="TPR" evidence="3">
    <location>
        <begin position="88"/>
        <end position="121"/>
    </location>
</feature>
<proteinExistence type="predicted"/>
<feature type="region of interest" description="Disordered" evidence="4">
    <location>
        <begin position="133"/>
        <end position="152"/>
    </location>
</feature>
<dbReference type="PRINTS" id="PR00625">
    <property type="entry name" value="JDOMAIN"/>
</dbReference>
<feature type="compositionally biased region" description="Low complexity" evidence="4">
    <location>
        <begin position="141"/>
        <end position="152"/>
    </location>
</feature>
<dbReference type="SUPFAM" id="SSF48452">
    <property type="entry name" value="TPR-like"/>
    <property type="match status" value="1"/>
</dbReference>
<feature type="compositionally biased region" description="Low complexity" evidence="4">
    <location>
        <begin position="187"/>
        <end position="204"/>
    </location>
</feature>
<dbReference type="SMART" id="SM00271">
    <property type="entry name" value="DnaJ"/>
    <property type="match status" value="1"/>
</dbReference>
<dbReference type="Gene3D" id="1.10.287.110">
    <property type="entry name" value="DnaJ domain"/>
    <property type="match status" value="1"/>
</dbReference>
<dbReference type="AlphaFoldDB" id="A0AAV1IB07"/>
<feature type="compositionally biased region" description="Basic and acidic residues" evidence="4">
    <location>
        <begin position="257"/>
        <end position="268"/>
    </location>
</feature>
<dbReference type="InterPro" id="IPR001623">
    <property type="entry name" value="DnaJ_domain"/>
</dbReference>
<dbReference type="SMART" id="SM00028">
    <property type="entry name" value="TPR"/>
    <property type="match status" value="8"/>
</dbReference>
<evidence type="ECO:0000256" key="1">
    <source>
        <dbReference type="ARBA" id="ARBA00022737"/>
    </source>
</evidence>
<evidence type="ECO:0000259" key="5">
    <source>
        <dbReference type="PROSITE" id="PS50076"/>
    </source>
</evidence>
<feature type="compositionally biased region" description="Basic residues" evidence="4">
    <location>
        <begin position="205"/>
        <end position="218"/>
    </location>
</feature>
<dbReference type="PANTHER" id="PTHR45188:SF2">
    <property type="entry name" value="DNAJ HOMOLOG SUBFAMILY C MEMBER 7"/>
    <property type="match status" value="1"/>
</dbReference>
<evidence type="ECO:0000313" key="7">
    <source>
        <dbReference type="Proteomes" id="UP001314263"/>
    </source>
</evidence>
<sequence>MASADVLPAASSWEGLKKEADTAFGKGHYAQAVTYYGQAIDLASKSKTDEPARAKLFANRALTYQRAEQWAECIEDAMNAISLDCSYVKGWWRLGVALSAIGLKAEARRAFQTALSIEPRNAELQGQLRSLEAEAQPRTASQQGQGFGSQESIRAQAERIITAAQTRLHGSPNMAPASTPAPMNGHASTPFTATGPAGTAAKSTKAQKRARQKARKASHQTGSGEASEMASEDTQDTGNINGTAAPFGNPLGGSHRQASEDVSMRDAPSRSGSSTTDSAASETAPQLAQPVTAQPDTSAPAVQAAPADPSEAERARGTELYKQGDWQGALAAYKAAADLAPDVAANPANCAAAALMLRRFKAAAEYAARAAALQPSFVRAHIRAGKACLCMGHFDQAAAHYQRALQIDAANAAVHSEAALVEHARFNIEAGNAILDTDARQAQWYADVAGRNITPVLEPAAMLRCKALMRMRKHAEALAETRGLTVEGDSAAAEVLAVRAEALYGSGNMERAMKMYEEALRRDPDSNTCARGLKRLRGMTNAKEAGNAAFKARQWAGALQHYSAALQGFDPAKGNETFFAQCFGNRSAVYMKLGRYKEALQDADSAIDADSTFVKGFLRRAAVNEALENFEDAVRDYEKVKDMDSHTPGIGQSLRHAKLLLKKSKRVDYYKLLEISQDANDYDIKKAYKRAALKYHPDKASADDRGEAEKKFKQVNAANSILSDPAKRQRYDAGWTDEEIEQGAPEGAGGGAQMDDILASMFAQRQSAAFGGGGGFGGGGFPFGAQGGRF</sequence>
<evidence type="ECO:0000313" key="6">
    <source>
        <dbReference type="EMBL" id="CAK0783877.1"/>
    </source>
</evidence>
<dbReference type="InterPro" id="IPR036869">
    <property type="entry name" value="J_dom_sf"/>
</dbReference>
<dbReference type="InterPro" id="IPR011990">
    <property type="entry name" value="TPR-like_helical_dom_sf"/>
</dbReference>
<dbReference type="Pfam" id="PF00226">
    <property type="entry name" value="DnaJ"/>
    <property type="match status" value="1"/>
</dbReference>
<dbReference type="PROSITE" id="PS50076">
    <property type="entry name" value="DNAJ_2"/>
    <property type="match status" value="1"/>
</dbReference>
<dbReference type="CDD" id="cd06257">
    <property type="entry name" value="DnaJ"/>
    <property type="match status" value="1"/>
</dbReference>
<dbReference type="InterPro" id="IPR019734">
    <property type="entry name" value="TPR_rpt"/>
</dbReference>
<feature type="region of interest" description="Disordered" evidence="4">
    <location>
        <begin position="167"/>
        <end position="316"/>
    </location>
</feature>
<feature type="repeat" description="TPR" evidence="3">
    <location>
        <begin position="310"/>
        <end position="343"/>
    </location>
</feature>
<gene>
    <name evidence="6" type="ORF">CVIRNUC_007077</name>
</gene>
<dbReference type="InterPro" id="IPR013105">
    <property type="entry name" value="TPR_2"/>
</dbReference>
<evidence type="ECO:0000256" key="3">
    <source>
        <dbReference type="PROSITE-ProRule" id="PRU00339"/>
    </source>
</evidence>
<dbReference type="EMBL" id="CAUYUE010000009">
    <property type="protein sequence ID" value="CAK0783877.1"/>
    <property type="molecule type" value="Genomic_DNA"/>
</dbReference>
<protein>
    <recommendedName>
        <fullName evidence="5">J domain-containing protein</fullName>
    </recommendedName>
</protein>
<feature type="repeat" description="TPR" evidence="3">
    <location>
        <begin position="378"/>
        <end position="411"/>
    </location>
</feature>
<comment type="caution">
    <text evidence="6">The sequence shown here is derived from an EMBL/GenBank/DDBJ whole genome shotgun (WGS) entry which is preliminary data.</text>
</comment>
<accession>A0AAV1IB07</accession>
<feature type="repeat" description="TPR" evidence="3">
    <location>
        <begin position="493"/>
        <end position="526"/>
    </location>
</feature>
<dbReference type="InterPro" id="IPR018253">
    <property type="entry name" value="DnaJ_domain_CS"/>
</dbReference>
<feature type="domain" description="J" evidence="5">
    <location>
        <begin position="668"/>
        <end position="735"/>
    </location>
</feature>
<dbReference type="PANTHER" id="PTHR45188">
    <property type="entry name" value="DNAJ PROTEIN P58IPK HOMOLOG"/>
    <property type="match status" value="1"/>
</dbReference>
<keyword evidence="7" id="KW-1185">Reference proteome</keyword>
<reference evidence="6 7" key="1">
    <citation type="submission" date="2023-10" db="EMBL/GenBank/DDBJ databases">
        <authorList>
            <person name="Maclean D."/>
            <person name="Macfadyen A."/>
        </authorList>
    </citation>
    <scope>NUCLEOTIDE SEQUENCE [LARGE SCALE GENOMIC DNA]</scope>
</reference>
<dbReference type="PROSITE" id="PS00636">
    <property type="entry name" value="DNAJ_1"/>
    <property type="match status" value="1"/>
</dbReference>
<evidence type="ECO:0000256" key="2">
    <source>
        <dbReference type="ARBA" id="ARBA00022803"/>
    </source>
</evidence>
<dbReference type="Pfam" id="PF13432">
    <property type="entry name" value="TPR_16"/>
    <property type="match status" value="1"/>
</dbReference>
<dbReference type="Proteomes" id="UP001314263">
    <property type="component" value="Unassembled WGS sequence"/>
</dbReference>
<evidence type="ECO:0000256" key="4">
    <source>
        <dbReference type="SAM" id="MobiDB-lite"/>
    </source>
</evidence>
<dbReference type="Pfam" id="PF13181">
    <property type="entry name" value="TPR_8"/>
    <property type="match status" value="1"/>
</dbReference>
<dbReference type="Gene3D" id="1.25.40.10">
    <property type="entry name" value="Tetratricopeptide repeat domain"/>
    <property type="match status" value="2"/>
</dbReference>
<feature type="compositionally biased region" description="Low complexity" evidence="4">
    <location>
        <begin position="269"/>
        <end position="284"/>
    </location>
</feature>
<organism evidence="6 7">
    <name type="scientific">Coccomyxa viridis</name>
    <dbReference type="NCBI Taxonomy" id="1274662"/>
    <lineage>
        <taxon>Eukaryota</taxon>
        <taxon>Viridiplantae</taxon>
        <taxon>Chlorophyta</taxon>
        <taxon>core chlorophytes</taxon>
        <taxon>Trebouxiophyceae</taxon>
        <taxon>Trebouxiophyceae incertae sedis</taxon>
        <taxon>Coccomyxaceae</taxon>
        <taxon>Coccomyxa</taxon>
    </lineage>
</organism>
<keyword evidence="1" id="KW-0677">Repeat</keyword>
<dbReference type="Pfam" id="PF07719">
    <property type="entry name" value="TPR_2"/>
    <property type="match status" value="1"/>
</dbReference>
<keyword evidence="2 3" id="KW-0802">TPR repeat</keyword>